<name>A0A4S4AWC3_9RHOO</name>
<reference evidence="1 2" key="1">
    <citation type="submission" date="2019-04" db="EMBL/GenBank/DDBJ databases">
        <title>Azoarcus rhizosphaerae sp. nov. isolated from rhizosphere of Ficus religiosa.</title>
        <authorList>
            <person name="Lin S.-Y."/>
            <person name="Hameed A."/>
            <person name="Hsu Y.-H."/>
            <person name="Young C.-C."/>
        </authorList>
    </citation>
    <scope>NUCLEOTIDE SEQUENCE [LARGE SCALE GENOMIC DNA]</scope>
    <source>
        <strain evidence="1 2">CC-YHH848</strain>
    </source>
</reference>
<sequence length="140" mass="15546">MITIENDGPHLVRTNYWDSAPAQRGYCYLSWNAGCGRLLLPDAMAGDVREMQPAQYVIVSRGPWAGQGGREGIELLFEDRSDSPYCLHLSVEQSDRLLPDADQGGNFSVAVWTRAGLQITLPGKYRHVAAIPCLDPWVEQ</sequence>
<dbReference type="Proteomes" id="UP000307956">
    <property type="component" value="Unassembled WGS sequence"/>
</dbReference>
<keyword evidence="2" id="KW-1185">Reference proteome</keyword>
<protein>
    <submittedName>
        <fullName evidence="1">Uncharacterized protein</fullName>
    </submittedName>
</protein>
<evidence type="ECO:0000313" key="1">
    <source>
        <dbReference type="EMBL" id="THF64330.1"/>
    </source>
</evidence>
<proteinExistence type="predicted"/>
<dbReference type="OrthoDB" id="9181188at2"/>
<comment type="caution">
    <text evidence="1">The sequence shown here is derived from an EMBL/GenBank/DDBJ whole genome shotgun (WGS) entry which is preliminary data.</text>
</comment>
<organism evidence="1 2">
    <name type="scientific">Pseudothauera rhizosphaerae</name>
    <dbReference type="NCBI Taxonomy" id="2565932"/>
    <lineage>
        <taxon>Bacteria</taxon>
        <taxon>Pseudomonadati</taxon>
        <taxon>Pseudomonadota</taxon>
        <taxon>Betaproteobacteria</taxon>
        <taxon>Rhodocyclales</taxon>
        <taxon>Zoogloeaceae</taxon>
        <taxon>Pseudothauera</taxon>
    </lineage>
</organism>
<dbReference type="EMBL" id="SSOD01000002">
    <property type="protein sequence ID" value="THF64330.1"/>
    <property type="molecule type" value="Genomic_DNA"/>
</dbReference>
<dbReference type="RefSeq" id="WP_136383519.1">
    <property type="nucleotide sequence ID" value="NZ_SSOD01000002.1"/>
</dbReference>
<gene>
    <name evidence="1" type="ORF">E6O51_03195</name>
</gene>
<evidence type="ECO:0000313" key="2">
    <source>
        <dbReference type="Proteomes" id="UP000307956"/>
    </source>
</evidence>
<dbReference type="AlphaFoldDB" id="A0A4S4AWC3"/>
<accession>A0A4S4AWC3</accession>